<dbReference type="InterPro" id="IPR035370">
    <property type="entry name" value="Nrap_D5"/>
</dbReference>
<evidence type="ECO:0000259" key="2">
    <source>
        <dbReference type="Pfam" id="PF17406"/>
    </source>
</evidence>
<evidence type="ECO:0000256" key="1">
    <source>
        <dbReference type="RuleBase" id="RU364032"/>
    </source>
</evidence>
<keyword evidence="4" id="KW-1185">Reference proteome</keyword>
<name>A0ABN7T1Z1_OIKDI</name>
<comment type="subcellular location">
    <subcellularLocation>
        <location evidence="1">Nucleus</location>
        <location evidence="1">Nucleolus</location>
    </subcellularLocation>
</comment>
<feature type="domain" description="Nrap protein" evidence="2">
    <location>
        <begin position="37"/>
        <end position="193"/>
    </location>
</feature>
<comment type="similarity">
    <text evidence="1">Belongs to the NRAP family.</text>
</comment>
<keyword evidence="1" id="KW-0694">RNA-binding</keyword>
<dbReference type="PANTHER" id="PTHR17972">
    <property type="entry name" value="NUCLEOLAR RNA-ASSOCIATED PROTEIN"/>
    <property type="match status" value="1"/>
</dbReference>
<dbReference type="PANTHER" id="PTHR17972:SF0">
    <property type="entry name" value="NUCLEOLAR PROTEIN 6"/>
    <property type="match status" value="1"/>
</dbReference>
<evidence type="ECO:0000313" key="4">
    <source>
        <dbReference type="Proteomes" id="UP001158576"/>
    </source>
</evidence>
<dbReference type="Proteomes" id="UP001158576">
    <property type="component" value="Chromosome 2"/>
</dbReference>
<gene>
    <name evidence="3" type="ORF">OKIOD_LOCUS14687</name>
</gene>
<dbReference type="Pfam" id="PF17406">
    <property type="entry name" value="Nrap_D5"/>
    <property type="match status" value="1"/>
</dbReference>
<evidence type="ECO:0000313" key="3">
    <source>
        <dbReference type="EMBL" id="CAG5111641.1"/>
    </source>
</evidence>
<dbReference type="InterPro" id="IPR005554">
    <property type="entry name" value="NOL6/Upt22"/>
</dbReference>
<sequence>MLIVENTAASEKEELRTQIRPKLAMILSRMSSVEMSVCRLFRRWIGSHYFSFQIDPLLSDLLVYSALRHDAAGPPGSLRNGFYRLMIFLSTFDFIDEPIFITGGVGEASEEETENEELNQNSLREYFMENRSTIFAKNGIIISSKADQNRSLITQEGPSNAVVKKLQMLALASRKKMESDVSAMKCQDLSSLFIGSTKWFDVLVNLKPMKEAKLKTAAETSKNKHRLEIPDWSPVKLVFDTYSRALGHSALFFADEHNQKVLGVKFRNVGELKGLQGECLGGMARDELSKMYLNKVGLVNDMKILAENAIESISVQKDI</sequence>
<accession>A0ABN7T1Z1</accession>
<dbReference type="EMBL" id="OU015567">
    <property type="protein sequence ID" value="CAG5111641.1"/>
    <property type="molecule type" value="Genomic_DNA"/>
</dbReference>
<organism evidence="3 4">
    <name type="scientific">Oikopleura dioica</name>
    <name type="common">Tunicate</name>
    <dbReference type="NCBI Taxonomy" id="34765"/>
    <lineage>
        <taxon>Eukaryota</taxon>
        <taxon>Metazoa</taxon>
        <taxon>Chordata</taxon>
        <taxon>Tunicata</taxon>
        <taxon>Appendicularia</taxon>
        <taxon>Copelata</taxon>
        <taxon>Oikopleuridae</taxon>
        <taxon>Oikopleura</taxon>
    </lineage>
</organism>
<protein>
    <recommendedName>
        <fullName evidence="1">Nucleolar protein 6</fullName>
    </recommendedName>
</protein>
<keyword evidence="1" id="KW-0539">Nucleus</keyword>
<proteinExistence type="inferred from homology"/>
<reference evidence="3 4" key="1">
    <citation type="submission" date="2021-04" db="EMBL/GenBank/DDBJ databases">
        <authorList>
            <person name="Bliznina A."/>
        </authorList>
    </citation>
    <scope>NUCLEOTIDE SEQUENCE [LARGE SCALE GENOMIC DNA]</scope>
</reference>